<gene>
    <name evidence="1" type="ORF">EJV47_19440</name>
</gene>
<sequence length="63" mass="6733">MHATLPAPARVQLRVLDVLGRLVLSEEWADGAGPFVARIPVAGWALGYRWSASVLTTPPLPNA</sequence>
<proteinExistence type="predicted"/>
<accession>A0A3S0HLC1</accession>
<organism evidence="1 2">
    <name type="scientific">Hymenobacter gummosus</name>
    <dbReference type="NCBI Taxonomy" id="1776032"/>
    <lineage>
        <taxon>Bacteria</taxon>
        <taxon>Pseudomonadati</taxon>
        <taxon>Bacteroidota</taxon>
        <taxon>Cytophagia</taxon>
        <taxon>Cytophagales</taxon>
        <taxon>Hymenobacteraceae</taxon>
        <taxon>Hymenobacter</taxon>
    </lineage>
</organism>
<evidence type="ECO:0000313" key="1">
    <source>
        <dbReference type="EMBL" id="RTQ47590.1"/>
    </source>
</evidence>
<name>A0A3S0HLC1_9BACT</name>
<dbReference type="EMBL" id="RXOF01000012">
    <property type="protein sequence ID" value="RTQ47590.1"/>
    <property type="molecule type" value="Genomic_DNA"/>
</dbReference>
<reference evidence="1 2" key="1">
    <citation type="submission" date="2018-12" db="EMBL/GenBank/DDBJ databases">
        <title>Hymenobacter gummosus sp. nov., isolated from a spring.</title>
        <authorList>
            <person name="Nie L."/>
        </authorList>
    </citation>
    <scope>NUCLEOTIDE SEQUENCE [LARGE SCALE GENOMIC DNA]</scope>
    <source>
        <strain evidence="1 2">KCTC 52166</strain>
    </source>
</reference>
<dbReference type="Proteomes" id="UP000282184">
    <property type="component" value="Unassembled WGS sequence"/>
</dbReference>
<dbReference type="AlphaFoldDB" id="A0A3S0HLC1"/>
<keyword evidence="2" id="KW-1185">Reference proteome</keyword>
<protein>
    <submittedName>
        <fullName evidence="1">Uncharacterized protein</fullName>
    </submittedName>
</protein>
<comment type="caution">
    <text evidence="1">The sequence shown here is derived from an EMBL/GenBank/DDBJ whole genome shotgun (WGS) entry which is preliminary data.</text>
</comment>
<evidence type="ECO:0000313" key="2">
    <source>
        <dbReference type="Proteomes" id="UP000282184"/>
    </source>
</evidence>
<dbReference type="RefSeq" id="WP_126694841.1">
    <property type="nucleotide sequence ID" value="NZ_RXOF01000012.1"/>
</dbReference>